<dbReference type="AlphaFoldDB" id="A0A0T5NTU3"/>
<evidence type="ECO:0000256" key="1">
    <source>
        <dbReference type="SAM" id="Phobius"/>
    </source>
</evidence>
<comment type="caution">
    <text evidence="2">The sequence shown here is derived from an EMBL/GenBank/DDBJ whole genome shotgun (WGS) entry which is preliminary data.</text>
</comment>
<name>A0A0T5NTU3_9RHOB</name>
<keyword evidence="1" id="KW-0812">Transmembrane</keyword>
<protein>
    <submittedName>
        <fullName evidence="2">Uncharacterized protein</fullName>
    </submittedName>
</protein>
<dbReference type="OrthoDB" id="7829286at2"/>
<dbReference type="PATRIC" id="fig|1641875.4.peg.178"/>
<accession>A0A0T5NTU3</accession>
<dbReference type="Proteomes" id="UP000051295">
    <property type="component" value="Unassembled WGS sequence"/>
</dbReference>
<keyword evidence="1" id="KW-1133">Transmembrane helix</keyword>
<dbReference type="RefSeq" id="WP_144435522.1">
    <property type="nucleotide sequence ID" value="NZ_LAXJ01000010.1"/>
</dbReference>
<feature type="transmembrane region" description="Helical" evidence="1">
    <location>
        <begin position="223"/>
        <end position="249"/>
    </location>
</feature>
<dbReference type="EMBL" id="LAXJ01000010">
    <property type="protein sequence ID" value="KRS12345.1"/>
    <property type="molecule type" value="Genomic_DNA"/>
</dbReference>
<reference evidence="2 3" key="1">
    <citation type="submission" date="2015-04" db="EMBL/GenBank/DDBJ databases">
        <title>The draft genome sequence of Roseovarius sp.R12b.</title>
        <authorList>
            <person name="Li G."/>
            <person name="Lai Q."/>
            <person name="Shao Z."/>
            <person name="Yan P."/>
        </authorList>
    </citation>
    <scope>NUCLEOTIDE SEQUENCE [LARGE SCALE GENOMIC DNA]</scope>
    <source>
        <strain evidence="2 3">R12B</strain>
    </source>
</reference>
<organism evidence="2 3">
    <name type="scientific">Roseovarius atlanticus</name>
    <dbReference type="NCBI Taxonomy" id="1641875"/>
    <lineage>
        <taxon>Bacteria</taxon>
        <taxon>Pseudomonadati</taxon>
        <taxon>Pseudomonadota</taxon>
        <taxon>Alphaproteobacteria</taxon>
        <taxon>Rhodobacterales</taxon>
        <taxon>Roseobacteraceae</taxon>
        <taxon>Roseovarius</taxon>
    </lineage>
</organism>
<keyword evidence="1" id="KW-0472">Membrane</keyword>
<keyword evidence="3" id="KW-1185">Reference proteome</keyword>
<gene>
    <name evidence="2" type="ORF">XM53_11955</name>
</gene>
<evidence type="ECO:0000313" key="3">
    <source>
        <dbReference type="Proteomes" id="UP000051295"/>
    </source>
</evidence>
<proteinExistence type="predicted"/>
<evidence type="ECO:0000313" key="2">
    <source>
        <dbReference type="EMBL" id="KRS12345.1"/>
    </source>
</evidence>
<sequence>MGHSDSRVMAGLIFLGETSIDLLDAVTRTADALTELGQKIQSLGFLSDQDAGVETGLYRVCLALSENVALPGLEEVADVVLRIDVRHRTASDSDTGPSIEAVLAHVAIDLSDHFRPTHLQWIEADAILSATELAGDAETPAKPASKPKPAAANSLQDYQQMARARAALTGAETLDTDLDTRAKDARQPAKVPVCTQDGVIPESLSDTCSQVPKNAEPTDRLRLSAWLLSIAVACIALPVGLALVIFNLLKGENLRLSGQAAALSGLFVSLQANGATAQAIQVVQTVLP</sequence>